<sequence>MAQIMFLPLDERPCNYAYPLRIAQQMADIKMIAPPADMLSHKKKPADTQALRQFVYDHTWRSDVLILPTEMLLYGGLLPSRRHHLTAADLSGYLHYLRAVRDAAPRAQIYVSSLIMRTPQYNSSDEEPDYYAEWGKKIFDYGVQLDKTGQTTTEIPADIIQDYTTRRQFNREVILALLQLVHERVIDFMVIPQDDSHPYGFTAMDQRVIYPQINQLRLNNRVLVYPGADESGYELLARAVNHLHHQTPKFYPLYSSIHGPLVIPAYEDRSIGESLKSHILVTGSTLVGTPREADVILAYNTPAKTQQEAADQDHADISMARERNLPYFVDTIRRFVNEGRKVSIADSAFANGGDRQLLTMLADRPKLLPHLLSYRAWNTNCNTLGSVLSESVIGREIPNQPRLANLVATLSDDVFYQASIRAELTQTLLPEYQLSASDLGKHQNMVAQAAREGIVTLYRQTVQRSGLPPLKKAQVSVTFPWQRMFEINCTVQLKEETKL</sequence>
<dbReference type="InterPro" id="IPR025394">
    <property type="entry name" value="DUF4127"/>
</dbReference>
<name>A0A0R1XAC6_9LACO</name>
<evidence type="ECO:0000313" key="1">
    <source>
        <dbReference type="EMBL" id="KRM26896.1"/>
    </source>
</evidence>
<reference evidence="1 2" key="1">
    <citation type="journal article" date="2015" name="Genome Announc.">
        <title>Expanding the biotechnology potential of lactobacilli through comparative genomics of 213 strains and associated genera.</title>
        <authorList>
            <person name="Sun Z."/>
            <person name="Harris H.M."/>
            <person name="McCann A."/>
            <person name="Guo C."/>
            <person name="Argimon S."/>
            <person name="Zhang W."/>
            <person name="Yang X."/>
            <person name="Jeffery I.B."/>
            <person name="Cooney J.C."/>
            <person name="Kagawa T.F."/>
            <person name="Liu W."/>
            <person name="Song Y."/>
            <person name="Salvetti E."/>
            <person name="Wrobel A."/>
            <person name="Rasinkangas P."/>
            <person name="Parkhill J."/>
            <person name="Rea M.C."/>
            <person name="O'Sullivan O."/>
            <person name="Ritari J."/>
            <person name="Douillard F.P."/>
            <person name="Paul Ross R."/>
            <person name="Yang R."/>
            <person name="Briner A.E."/>
            <person name="Felis G.E."/>
            <person name="de Vos W.M."/>
            <person name="Barrangou R."/>
            <person name="Klaenhammer T.R."/>
            <person name="Caufield P.W."/>
            <person name="Cui Y."/>
            <person name="Zhang H."/>
            <person name="O'Toole P.W."/>
        </authorList>
    </citation>
    <scope>NUCLEOTIDE SEQUENCE [LARGE SCALE GENOMIC DNA]</scope>
    <source>
        <strain evidence="1 2">DSM 16991</strain>
    </source>
</reference>
<proteinExistence type="predicted"/>
<dbReference type="RefSeq" id="WP_027828227.1">
    <property type="nucleotide sequence ID" value="NZ_AUEH01000015.1"/>
</dbReference>
<accession>A0A0R1XAC6</accession>
<dbReference type="EMBL" id="AZFW01000060">
    <property type="protein sequence ID" value="KRM26896.1"/>
    <property type="molecule type" value="Genomic_DNA"/>
</dbReference>
<protein>
    <recommendedName>
        <fullName evidence="3">DUF4127 family protein</fullName>
    </recommendedName>
</protein>
<dbReference type="Proteomes" id="UP000050949">
    <property type="component" value="Unassembled WGS sequence"/>
</dbReference>
<dbReference type="eggNOG" id="ENOG502Z7Q0">
    <property type="taxonomic scope" value="Bacteria"/>
</dbReference>
<evidence type="ECO:0008006" key="3">
    <source>
        <dbReference type="Google" id="ProtNLM"/>
    </source>
</evidence>
<evidence type="ECO:0000313" key="2">
    <source>
        <dbReference type="Proteomes" id="UP000050949"/>
    </source>
</evidence>
<dbReference type="OrthoDB" id="9789552at2"/>
<dbReference type="Pfam" id="PF13552">
    <property type="entry name" value="DUF4127"/>
    <property type="match status" value="1"/>
</dbReference>
<dbReference type="PATRIC" id="fig|1122147.4.peg.2905"/>
<comment type="caution">
    <text evidence="1">The sequence shown here is derived from an EMBL/GenBank/DDBJ whole genome shotgun (WGS) entry which is preliminary data.</text>
</comment>
<dbReference type="AlphaFoldDB" id="A0A0R1XAC6"/>
<gene>
    <name evidence="1" type="ORF">FC91_GL002819</name>
</gene>
<organism evidence="1 2">
    <name type="scientific">Schleiferilactobacillus harbinensis DSM 16991</name>
    <dbReference type="NCBI Taxonomy" id="1122147"/>
    <lineage>
        <taxon>Bacteria</taxon>
        <taxon>Bacillati</taxon>
        <taxon>Bacillota</taxon>
        <taxon>Bacilli</taxon>
        <taxon>Lactobacillales</taxon>
        <taxon>Lactobacillaceae</taxon>
        <taxon>Schleiferilactobacillus</taxon>
    </lineage>
</organism>